<sequence>RDRVAWLMSIKDLIVDVVAESMFDRLETKAEYDKEYKICVPDHTQFSGGGLVVMRVQVRDTSLSINSNDSIPKSDVNREYFVEEHDRRYQDCLISSRTLNISNGKSIIK</sequence>
<dbReference type="AlphaFoldDB" id="A0A7J7MX27"/>
<proteinExistence type="predicted"/>
<feature type="non-terminal residue" evidence="1">
    <location>
        <position position="1"/>
    </location>
</feature>
<evidence type="ECO:0000313" key="2">
    <source>
        <dbReference type="Proteomes" id="UP000541444"/>
    </source>
</evidence>
<gene>
    <name evidence="1" type="ORF">GIB67_032204</name>
</gene>
<dbReference type="EMBL" id="JACGCM010001193">
    <property type="protein sequence ID" value="KAF6159433.1"/>
    <property type="molecule type" value="Genomic_DNA"/>
</dbReference>
<evidence type="ECO:0000313" key="1">
    <source>
        <dbReference type="EMBL" id="KAF6159433.1"/>
    </source>
</evidence>
<protein>
    <submittedName>
        <fullName evidence="1">Uncharacterized protein</fullName>
    </submittedName>
</protein>
<dbReference type="OrthoDB" id="10259600at2759"/>
<comment type="caution">
    <text evidence="1">The sequence shown here is derived from an EMBL/GenBank/DDBJ whole genome shotgun (WGS) entry which is preliminary data.</text>
</comment>
<accession>A0A7J7MX27</accession>
<keyword evidence="2" id="KW-1185">Reference proteome</keyword>
<name>A0A7J7MX27_9MAGN</name>
<dbReference type="Proteomes" id="UP000541444">
    <property type="component" value="Unassembled WGS sequence"/>
</dbReference>
<organism evidence="1 2">
    <name type="scientific">Kingdonia uniflora</name>
    <dbReference type="NCBI Taxonomy" id="39325"/>
    <lineage>
        <taxon>Eukaryota</taxon>
        <taxon>Viridiplantae</taxon>
        <taxon>Streptophyta</taxon>
        <taxon>Embryophyta</taxon>
        <taxon>Tracheophyta</taxon>
        <taxon>Spermatophyta</taxon>
        <taxon>Magnoliopsida</taxon>
        <taxon>Ranunculales</taxon>
        <taxon>Circaeasteraceae</taxon>
        <taxon>Kingdonia</taxon>
    </lineage>
</organism>
<reference evidence="1 2" key="1">
    <citation type="journal article" date="2020" name="IScience">
        <title>Genome Sequencing of the Endangered Kingdonia uniflora (Circaeasteraceae, Ranunculales) Reveals Potential Mechanisms of Evolutionary Specialization.</title>
        <authorList>
            <person name="Sun Y."/>
            <person name="Deng T."/>
            <person name="Zhang A."/>
            <person name="Moore M.J."/>
            <person name="Landis J.B."/>
            <person name="Lin N."/>
            <person name="Zhang H."/>
            <person name="Zhang X."/>
            <person name="Huang J."/>
            <person name="Zhang X."/>
            <person name="Sun H."/>
            <person name="Wang H."/>
        </authorList>
    </citation>
    <scope>NUCLEOTIDE SEQUENCE [LARGE SCALE GENOMIC DNA]</scope>
    <source>
        <strain evidence="1">TB1705</strain>
        <tissue evidence="1">Leaf</tissue>
    </source>
</reference>